<dbReference type="InterPro" id="IPR032867">
    <property type="entry name" value="DYW_dom"/>
</dbReference>
<dbReference type="FunFam" id="1.25.40.10:FF:000344">
    <property type="entry name" value="Pentatricopeptide repeat-containing protein"/>
    <property type="match status" value="1"/>
</dbReference>
<dbReference type="Pfam" id="PF20430">
    <property type="entry name" value="Eplus_motif"/>
    <property type="match status" value="1"/>
</dbReference>
<dbReference type="OrthoDB" id="185373at2759"/>
<evidence type="ECO:0000256" key="1">
    <source>
        <dbReference type="ARBA" id="ARBA00022737"/>
    </source>
</evidence>
<dbReference type="InterPro" id="IPR046849">
    <property type="entry name" value="E2_motif"/>
</dbReference>
<evidence type="ECO:0000313" key="5">
    <source>
        <dbReference type="Proteomes" id="UP000652761"/>
    </source>
</evidence>
<dbReference type="InterPro" id="IPR046848">
    <property type="entry name" value="E_motif"/>
</dbReference>
<dbReference type="GO" id="GO:0009451">
    <property type="term" value="P:RNA modification"/>
    <property type="evidence" value="ECO:0007669"/>
    <property type="project" value="InterPro"/>
</dbReference>
<dbReference type="FunFam" id="1.25.40.10:FF:000288">
    <property type="entry name" value="Pentatricopeptide repeat-containing protein At4g02750"/>
    <property type="match status" value="1"/>
</dbReference>
<dbReference type="Pfam" id="PF01535">
    <property type="entry name" value="PPR"/>
    <property type="match status" value="5"/>
</dbReference>
<evidence type="ECO:0000256" key="2">
    <source>
        <dbReference type="PROSITE-ProRule" id="PRU00708"/>
    </source>
</evidence>
<dbReference type="Gene3D" id="1.25.40.10">
    <property type="entry name" value="Tetratricopeptide repeat domain"/>
    <property type="match status" value="4"/>
</dbReference>
<reference evidence="4" key="1">
    <citation type="submission" date="2017-07" db="EMBL/GenBank/DDBJ databases">
        <title>Taro Niue Genome Assembly and Annotation.</title>
        <authorList>
            <person name="Atibalentja N."/>
            <person name="Keating K."/>
            <person name="Fields C.J."/>
        </authorList>
    </citation>
    <scope>NUCLEOTIDE SEQUENCE</scope>
    <source>
        <strain evidence="4">Niue_2</strain>
        <tissue evidence="4">Leaf</tissue>
    </source>
</reference>
<dbReference type="GO" id="GO:0003723">
    <property type="term" value="F:RNA binding"/>
    <property type="evidence" value="ECO:0007669"/>
    <property type="project" value="InterPro"/>
</dbReference>
<dbReference type="InterPro" id="IPR011990">
    <property type="entry name" value="TPR-like_helical_dom_sf"/>
</dbReference>
<feature type="repeat" description="PPR" evidence="2">
    <location>
        <begin position="324"/>
        <end position="358"/>
    </location>
</feature>
<protein>
    <recommendedName>
        <fullName evidence="3">DYW domain-containing protein</fullName>
    </recommendedName>
</protein>
<dbReference type="AlphaFoldDB" id="A0A843WW22"/>
<proteinExistence type="predicted"/>
<comment type="caution">
    <text evidence="4">The sequence shown here is derived from an EMBL/GenBank/DDBJ whole genome shotgun (WGS) entry which is preliminary data.</text>
</comment>
<keyword evidence="5" id="KW-1185">Reference proteome</keyword>
<dbReference type="InterPro" id="IPR002885">
    <property type="entry name" value="PPR_rpt"/>
</dbReference>
<feature type="domain" description="DYW" evidence="3">
    <location>
        <begin position="614"/>
        <end position="706"/>
    </location>
</feature>
<sequence>MAQYSPIQHSSQARPPSQALRVHTTVLLLRRKLCSCCCLLRHAFATGTSSAFPLTSLQCGALLQALTARRSIRVGRQLHAHAVAAGVLLGNTYLATKLCAFYAACGSMGDACALFDRIVLKSSFLWNAMIRGFACCGLSLRALTLYRGMLGFGKRADNYTYPFVLMACGDLFLVEVGTRVHGEVVVCGYESDVYVGNSLVSMYCKFGETETAWKLFDRMRDRDLTSWNTMISGYTKNGEHGKAISLLSLMDKAGERHDYATIFGVLPACAELGALKQGKEIHGYCTRNLADITGPVTNALINVYSSSNFMKGARCLFEKMCTRDIVSWNSLVAGYARHGDAVETLRLFNKLKIDNLMADELTLVAVLRACDQLAALQLGKSLHAYLIKRGFDKGVLIGTALLTIAMVSAYGLHGKGTDAISIFRDMKANGIRADKVAFTSVLSACSHAGLLEEGKDVFNQMLCDVSIKPSMEHYSCMVDLLGRAGLLEEAYKFIMEMEVEPNIDVWAALLSACRVHHNVELAEIAARNAFNLRPQDAGVYVSLSNIYGREKRWDDVERMRRMARQNGLRKSPGCSFVEMGKAIHRFLVGDKSHPQSEYIYAKLEDLRLQLKGGGYVPDTSCVLYDVEEEVKEKMLWDHSERLAIAFALLNTPPQKSIRITKNLRVCGDCHSVTKFISKIVDREIIVRDAHRFHHFQNGACSCSDYW</sequence>
<gene>
    <name evidence="4" type="ORF">Taro_045214</name>
</gene>
<name>A0A843WW22_COLES</name>
<dbReference type="PANTHER" id="PTHR47926:SF347">
    <property type="entry name" value="PENTATRICOPEPTIDE REPEAT-CONTAINING PROTEIN"/>
    <property type="match status" value="1"/>
</dbReference>
<evidence type="ECO:0000259" key="3">
    <source>
        <dbReference type="Pfam" id="PF14432"/>
    </source>
</evidence>
<dbReference type="Pfam" id="PF20431">
    <property type="entry name" value="E_motif"/>
    <property type="match status" value="1"/>
</dbReference>
<feature type="repeat" description="PPR" evidence="2">
    <location>
        <begin position="192"/>
        <end position="226"/>
    </location>
</feature>
<evidence type="ECO:0000313" key="4">
    <source>
        <dbReference type="EMBL" id="MQM12297.1"/>
    </source>
</evidence>
<accession>A0A843WW22</accession>
<keyword evidence="1" id="KW-0677">Repeat</keyword>
<dbReference type="Pfam" id="PF13812">
    <property type="entry name" value="PPR_3"/>
    <property type="match status" value="1"/>
</dbReference>
<feature type="repeat" description="PPR" evidence="2">
    <location>
        <begin position="434"/>
        <end position="469"/>
    </location>
</feature>
<organism evidence="4 5">
    <name type="scientific">Colocasia esculenta</name>
    <name type="common">Wild taro</name>
    <name type="synonym">Arum esculentum</name>
    <dbReference type="NCBI Taxonomy" id="4460"/>
    <lineage>
        <taxon>Eukaryota</taxon>
        <taxon>Viridiplantae</taxon>
        <taxon>Streptophyta</taxon>
        <taxon>Embryophyta</taxon>
        <taxon>Tracheophyta</taxon>
        <taxon>Spermatophyta</taxon>
        <taxon>Magnoliopsida</taxon>
        <taxon>Liliopsida</taxon>
        <taxon>Araceae</taxon>
        <taxon>Aroideae</taxon>
        <taxon>Colocasieae</taxon>
        <taxon>Colocasia</taxon>
    </lineage>
</organism>
<dbReference type="PROSITE" id="PS51375">
    <property type="entry name" value="PPR"/>
    <property type="match status" value="3"/>
</dbReference>
<dbReference type="InterPro" id="IPR046960">
    <property type="entry name" value="PPR_At4g14850-like_plant"/>
</dbReference>
<dbReference type="PANTHER" id="PTHR47926">
    <property type="entry name" value="PENTATRICOPEPTIDE REPEAT-CONTAINING PROTEIN"/>
    <property type="match status" value="1"/>
</dbReference>
<dbReference type="GO" id="GO:0008270">
    <property type="term" value="F:zinc ion binding"/>
    <property type="evidence" value="ECO:0007669"/>
    <property type="project" value="InterPro"/>
</dbReference>
<dbReference type="EMBL" id="NMUH01005265">
    <property type="protein sequence ID" value="MQM12297.1"/>
    <property type="molecule type" value="Genomic_DNA"/>
</dbReference>
<dbReference type="NCBIfam" id="TIGR00756">
    <property type="entry name" value="PPR"/>
    <property type="match status" value="5"/>
</dbReference>
<dbReference type="Pfam" id="PF14432">
    <property type="entry name" value="DYW_deaminase"/>
    <property type="match status" value="1"/>
</dbReference>
<dbReference type="Proteomes" id="UP000652761">
    <property type="component" value="Unassembled WGS sequence"/>
</dbReference>